<proteinExistence type="inferred from homology"/>
<evidence type="ECO:0000256" key="9">
    <source>
        <dbReference type="ARBA" id="ARBA00023136"/>
    </source>
</evidence>
<evidence type="ECO:0000256" key="4">
    <source>
        <dbReference type="ARBA" id="ARBA00022692"/>
    </source>
</evidence>
<keyword evidence="7" id="KW-0560">Oxidoreductase</keyword>
<dbReference type="CDD" id="cd03505">
    <property type="entry name" value="Delta9-FADS-like"/>
    <property type="match status" value="1"/>
</dbReference>
<dbReference type="PANTHER" id="PTHR11351:SF31">
    <property type="entry name" value="DESATURASE 1, ISOFORM A-RELATED"/>
    <property type="match status" value="1"/>
</dbReference>
<feature type="transmembrane region" description="Helical" evidence="11">
    <location>
        <begin position="90"/>
        <end position="109"/>
    </location>
</feature>
<keyword evidence="8" id="KW-0443">Lipid metabolism</keyword>
<keyword evidence="10" id="KW-0275">Fatty acid biosynthesis</keyword>
<evidence type="ECO:0000313" key="12">
    <source>
        <dbReference type="EMBL" id="NRF71456.1"/>
    </source>
</evidence>
<evidence type="ECO:0000256" key="8">
    <source>
        <dbReference type="ARBA" id="ARBA00023098"/>
    </source>
</evidence>
<dbReference type="Proteomes" id="UP000737171">
    <property type="component" value="Unassembled WGS sequence"/>
</dbReference>
<dbReference type="EMBL" id="JABRWJ010000012">
    <property type="protein sequence ID" value="NRF71456.1"/>
    <property type="molecule type" value="Genomic_DNA"/>
</dbReference>
<keyword evidence="9 11" id="KW-0472">Membrane</keyword>
<organism evidence="12 13">
    <name type="scientific">Pseudaquabacterium terrae</name>
    <dbReference type="NCBI Taxonomy" id="2732868"/>
    <lineage>
        <taxon>Bacteria</taxon>
        <taxon>Pseudomonadati</taxon>
        <taxon>Pseudomonadota</taxon>
        <taxon>Betaproteobacteria</taxon>
        <taxon>Burkholderiales</taxon>
        <taxon>Sphaerotilaceae</taxon>
        <taxon>Pseudaquabacterium</taxon>
    </lineage>
</organism>
<gene>
    <name evidence="12" type="ORF">HLB44_31165</name>
</gene>
<evidence type="ECO:0000256" key="1">
    <source>
        <dbReference type="ARBA" id="ARBA00004141"/>
    </source>
</evidence>
<evidence type="ECO:0000256" key="7">
    <source>
        <dbReference type="ARBA" id="ARBA00023002"/>
    </source>
</evidence>
<comment type="caution">
    <text evidence="12">The sequence shown here is derived from an EMBL/GenBank/DDBJ whole genome shotgun (WGS) entry which is preliminary data.</text>
</comment>
<keyword evidence="3" id="KW-0444">Lipid biosynthesis</keyword>
<feature type="transmembrane region" description="Helical" evidence="11">
    <location>
        <begin position="41"/>
        <end position="69"/>
    </location>
</feature>
<keyword evidence="5" id="KW-0276">Fatty acid metabolism</keyword>
<dbReference type="PANTHER" id="PTHR11351">
    <property type="entry name" value="ACYL-COA DESATURASE"/>
    <property type="match status" value="1"/>
</dbReference>
<accession>A0ABX2ESJ1</accession>
<protein>
    <submittedName>
        <fullName evidence="12">Acyl-CoA desaturase</fullName>
    </submittedName>
</protein>
<feature type="transmembrane region" description="Helical" evidence="11">
    <location>
        <begin position="180"/>
        <end position="200"/>
    </location>
</feature>
<comment type="similarity">
    <text evidence="2">Belongs to the fatty acid desaturase type 2 family.</text>
</comment>
<evidence type="ECO:0000256" key="5">
    <source>
        <dbReference type="ARBA" id="ARBA00022832"/>
    </source>
</evidence>
<keyword evidence="13" id="KW-1185">Reference proteome</keyword>
<reference evidence="12 13" key="1">
    <citation type="submission" date="2020-05" db="EMBL/GenBank/DDBJ databases">
        <title>Aquincola sp. isolate from soil.</title>
        <authorList>
            <person name="Han J."/>
            <person name="Kim D.-U."/>
        </authorList>
    </citation>
    <scope>NUCLEOTIDE SEQUENCE [LARGE SCALE GENOMIC DNA]</scope>
    <source>
        <strain evidence="12 13">S2</strain>
    </source>
</reference>
<evidence type="ECO:0000256" key="2">
    <source>
        <dbReference type="ARBA" id="ARBA00008749"/>
    </source>
</evidence>
<dbReference type="InterPro" id="IPR015876">
    <property type="entry name" value="Acyl-CoA_DS"/>
</dbReference>
<sequence length="319" mass="35393">MSGAGPDPYRVNSLVLAPQTSPVAGRVHWAPARSLWNGTMLIGALVLAPLYFTWGALAVFLGLSAVTLCTGHSVGFHRRLVHRSFKCPKWLERLLVWSGTAVGMGGPLWTIRTHDTRDWAQRQPQCHDYLAHRHGLLKDGWWNLHCRLELDHPPGFDPGPGIGDDPFYRFLERTWMLHQLPIGIVLYALGGLPWIAWGVFARVAACTTMHWFISYFAHTRGPQSWTVDGAGVQAHDVPIAAIPTMGESWHNNHHAFPASARHGLYPGQPDPGYRFIQLLQWLGLAWDVQTPATLPPRPGITPVRPGAAAVLRPSADRRA</sequence>
<evidence type="ECO:0000256" key="3">
    <source>
        <dbReference type="ARBA" id="ARBA00022516"/>
    </source>
</evidence>
<dbReference type="RefSeq" id="WP_173132677.1">
    <property type="nucleotide sequence ID" value="NZ_JABRWJ010000012.1"/>
</dbReference>
<comment type="subcellular location">
    <subcellularLocation>
        <location evidence="1">Membrane</location>
        <topology evidence="1">Multi-pass membrane protein</topology>
    </subcellularLocation>
</comment>
<keyword evidence="6 11" id="KW-1133">Transmembrane helix</keyword>
<name>A0ABX2ESJ1_9BURK</name>
<evidence type="ECO:0000256" key="10">
    <source>
        <dbReference type="ARBA" id="ARBA00023160"/>
    </source>
</evidence>
<evidence type="ECO:0000313" key="13">
    <source>
        <dbReference type="Proteomes" id="UP000737171"/>
    </source>
</evidence>
<evidence type="ECO:0000256" key="6">
    <source>
        <dbReference type="ARBA" id="ARBA00022989"/>
    </source>
</evidence>
<keyword evidence="4 11" id="KW-0812">Transmembrane</keyword>
<evidence type="ECO:0000256" key="11">
    <source>
        <dbReference type="SAM" id="Phobius"/>
    </source>
</evidence>